<dbReference type="PANTHER" id="PTHR19446">
    <property type="entry name" value="REVERSE TRANSCRIPTASES"/>
    <property type="match status" value="1"/>
</dbReference>
<protein>
    <recommendedName>
        <fullName evidence="1">Reverse transcriptase domain-containing protein</fullName>
    </recommendedName>
</protein>
<dbReference type="SUPFAM" id="SSF56672">
    <property type="entry name" value="DNA/RNA polymerases"/>
    <property type="match status" value="1"/>
</dbReference>
<dbReference type="AlphaFoldDB" id="A0A1B6JMJ2"/>
<organism evidence="2">
    <name type="scientific">Homalodisca liturata</name>
    <dbReference type="NCBI Taxonomy" id="320908"/>
    <lineage>
        <taxon>Eukaryota</taxon>
        <taxon>Metazoa</taxon>
        <taxon>Ecdysozoa</taxon>
        <taxon>Arthropoda</taxon>
        <taxon>Hexapoda</taxon>
        <taxon>Insecta</taxon>
        <taxon>Pterygota</taxon>
        <taxon>Neoptera</taxon>
        <taxon>Paraneoptera</taxon>
        <taxon>Hemiptera</taxon>
        <taxon>Auchenorrhyncha</taxon>
        <taxon>Membracoidea</taxon>
        <taxon>Cicadellidae</taxon>
        <taxon>Cicadellinae</taxon>
        <taxon>Proconiini</taxon>
        <taxon>Homalodisca</taxon>
    </lineage>
</organism>
<feature type="non-terminal residue" evidence="2">
    <location>
        <position position="609"/>
    </location>
</feature>
<dbReference type="EMBL" id="GECU01007225">
    <property type="protein sequence ID" value="JAT00482.1"/>
    <property type="molecule type" value="Transcribed_RNA"/>
</dbReference>
<evidence type="ECO:0000313" key="2">
    <source>
        <dbReference type="EMBL" id="JAT00482.1"/>
    </source>
</evidence>
<dbReference type="InterPro" id="IPR043502">
    <property type="entry name" value="DNA/RNA_pol_sf"/>
</dbReference>
<reference evidence="2" key="1">
    <citation type="submission" date="2015-11" db="EMBL/GenBank/DDBJ databases">
        <title>De novo transcriptome assembly of four potential Pierce s Disease insect vectors from Arizona vineyards.</title>
        <authorList>
            <person name="Tassone E.E."/>
        </authorList>
    </citation>
    <scope>NUCLEOTIDE SEQUENCE</scope>
</reference>
<feature type="non-terminal residue" evidence="2">
    <location>
        <position position="1"/>
    </location>
</feature>
<sequence length="609" mass="70448">SKEASLSDHCPIRFDIEEIGERYVTHRVPKSTNWRGYRESLAEELEEIGPFQKNEFELERSAQIVEQAIIKAYEKNCPPRQNRLKRDVPWWTGRLETLRNKTRKLLKWAKRTDDWLPYLQAQNEYKKELRTNKRRTWRNFCKNINSLPEASRLQKTLQMEHTNPMGTLVKDNGDLTMNRKETLELLLETHFPGGQLTRNEDTYSLYGGGSSREVAKARQVSNRLFTHERIKWAIRSFKPFKSPGADGVFPALLQEGLDILLNTLSILFRSSFALGYIPKNWRIALVVFLRKNDRDPTKPSSYRPISLTSFMVKTMEKIINRHIRDVILLEHPLSPTQHAYIEGKSTTTALHSLVREVENTFEKKEALVSVFMDIEGAFDRVAYQSMKTAMERFGVSPDVVKWIVALLKSRQVKAKYGDESAAITAQRGCPQGGVLSPLLWAMVVDDLLRKAEKRGIRLLCYADDLVLMIKGKNIGRLERLIQTELNFISNWCHGEGLRINPSKTNMITFTRKRKFQLAKPVLEGISINQTKEVKYLGLILDEKLTWNSHIRNKTSKAIMALGACKRLFGFKWGLKPKMIYWIYETIVKPMVTYAALVWWPKVEQTTAAK</sequence>
<dbReference type="Pfam" id="PF00078">
    <property type="entry name" value="RVT_1"/>
    <property type="match status" value="1"/>
</dbReference>
<gene>
    <name evidence="2" type="ORF">g.28052</name>
</gene>
<dbReference type="CDD" id="cd01650">
    <property type="entry name" value="RT_nLTR_like"/>
    <property type="match status" value="1"/>
</dbReference>
<evidence type="ECO:0000259" key="1">
    <source>
        <dbReference type="PROSITE" id="PS50878"/>
    </source>
</evidence>
<feature type="domain" description="Reverse transcriptase" evidence="1">
    <location>
        <begin position="270"/>
        <end position="540"/>
    </location>
</feature>
<dbReference type="GO" id="GO:0071897">
    <property type="term" value="P:DNA biosynthetic process"/>
    <property type="evidence" value="ECO:0007669"/>
    <property type="project" value="UniProtKB-ARBA"/>
</dbReference>
<dbReference type="PROSITE" id="PS50878">
    <property type="entry name" value="RT_POL"/>
    <property type="match status" value="1"/>
</dbReference>
<accession>A0A1B6JMJ2</accession>
<name>A0A1B6JMJ2_9HEMI</name>
<proteinExistence type="predicted"/>
<dbReference type="InterPro" id="IPR000477">
    <property type="entry name" value="RT_dom"/>
</dbReference>